<name>A0A2A9PFI6_OPHUN</name>
<gene>
    <name evidence="1" type="ORF">XA68_12113</name>
</gene>
<dbReference type="STRING" id="268505.A0A2A9PFI6"/>
<protein>
    <submittedName>
        <fullName evidence="1">Uncharacterized protein</fullName>
    </submittedName>
</protein>
<dbReference type="EMBL" id="LAZP02000187">
    <property type="protein sequence ID" value="PFH59596.1"/>
    <property type="molecule type" value="Genomic_DNA"/>
</dbReference>
<dbReference type="OrthoDB" id="193703at2759"/>
<comment type="caution">
    <text evidence="1">The sequence shown here is derived from an EMBL/GenBank/DDBJ whole genome shotgun (WGS) entry which is preliminary data.</text>
</comment>
<dbReference type="Gene3D" id="2.40.40.50">
    <property type="entry name" value="Ubiquitin fusion degradation protein UFD1, N-terminal domain"/>
    <property type="match status" value="1"/>
</dbReference>
<proteinExistence type="predicted"/>
<reference evidence="1 2" key="2">
    <citation type="journal article" date="2017" name="Sci. Rep.">
        <title>Ant-infecting Ophiocordyceps genomes reveal a high diversity of potential behavioral manipulation genes and a possible major role for enterotoxins.</title>
        <authorList>
            <person name="de Bekker C."/>
            <person name="Ohm R.A."/>
            <person name="Evans H.C."/>
            <person name="Brachmann A."/>
            <person name="Hughes D.P."/>
        </authorList>
    </citation>
    <scope>NUCLEOTIDE SEQUENCE [LARGE SCALE GENOMIC DNA]</scope>
    <source>
        <strain evidence="1 2">SC16a</strain>
    </source>
</reference>
<accession>A0A2A9PFI6</accession>
<evidence type="ECO:0000313" key="1">
    <source>
        <dbReference type="EMBL" id="PFH59596.1"/>
    </source>
</evidence>
<dbReference type="AlphaFoldDB" id="A0A2A9PFI6"/>
<reference evidence="1 2" key="1">
    <citation type="journal article" date="2015" name="BMC Genomics">
        <title>Gene expression during zombie ant biting behavior reflects the complexity underlying fungal parasitic behavioral manipulation.</title>
        <authorList>
            <person name="de Bekker C."/>
            <person name="Ohm R.A."/>
            <person name="Loreto R.G."/>
            <person name="Sebastian A."/>
            <person name="Albert I."/>
            <person name="Merrow M."/>
            <person name="Brachmann A."/>
            <person name="Hughes D.P."/>
        </authorList>
    </citation>
    <scope>NUCLEOTIDE SEQUENCE [LARGE SCALE GENOMIC DNA]</scope>
    <source>
        <strain evidence="1 2">SC16a</strain>
    </source>
</reference>
<dbReference type="Proteomes" id="UP000037136">
    <property type="component" value="Unassembled WGS sequence"/>
</dbReference>
<dbReference type="InterPro" id="IPR042299">
    <property type="entry name" value="Ufd1-like_Nn"/>
</dbReference>
<keyword evidence="2" id="KW-1185">Reference proteome</keyword>
<evidence type="ECO:0000313" key="2">
    <source>
        <dbReference type="Proteomes" id="UP000037136"/>
    </source>
</evidence>
<sequence>MDAPPHLNWSSTYDLLPPASLASKLPPGDKIILPQSALEQLLAASSSAQSHDADHTSPYSSILYGPGFAGHDTQQLPHPLMFRLLNPGNGKAVGFRCGPRR</sequence>
<organism evidence="1 2">
    <name type="scientific">Ophiocordyceps unilateralis</name>
    <name type="common">Zombie-ant fungus</name>
    <name type="synonym">Torrubia unilateralis</name>
    <dbReference type="NCBI Taxonomy" id="268505"/>
    <lineage>
        <taxon>Eukaryota</taxon>
        <taxon>Fungi</taxon>
        <taxon>Dikarya</taxon>
        <taxon>Ascomycota</taxon>
        <taxon>Pezizomycotina</taxon>
        <taxon>Sordariomycetes</taxon>
        <taxon>Hypocreomycetidae</taxon>
        <taxon>Hypocreales</taxon>
        <taxon>Ophiocordycipitaceae</taxon>
        <taxon>Ophiocordyceps</taxon>
    </lineage>
</organism>